<protein>
    <submittedName>
        <fullName evidence="1">Uncharacterized protein</fullName>
    </submittedName>
</protein>
<sequence length="121" mass="13676">MVFFVCDLSSVHDIKSFTSRFKGKDILVHVLHTRKSRNLEVTFLVSIITTGVNIDFYESNGLAFDFRLLFSIKGVVMETLLKKSRKLCGVLIHVELNPLVSSLSQTIAVELFPSKLSEEEL</sequence>
<reference evidence="1 2" key="2">
    <citation type="journal article" date="2022" name="Mol. Ecol. Resour.">
        <title>The genomes of chicory, endive, great burdock and yacon provide insights into Asteraceae paleo-polyploidization history and plant inulin production.</title>
        <authorList>
            <person name="Fan W."/>
            <person name="Wang S."/>
            <person name="Wang H."/>
            <person name="Wang A."/>
            <person name="Jiang F."/>
            <person name="Liu H."/>
            <person name="Zhao H."/>
            <person name="Xu D."/>
            <person name="Zhang Y."/>
        </authorList>
    </citation>
    <scope>NUCLEOTIDE SEQUENCE [LARGE SCALE GENOMIC DNA]</scope>
    <source>
        <strain evidence="2">cv. Yunnan</strain>
        <tissue evidence="1">Leaves</tissue>
    </source>
</reference>
<comment type="caution">
    <text evidence="1">The sequence shown here is derived from an EMBL/GenBank/DDBJ whole genome shotgun (WGS) entry which is preliminary data.</text>
</comment>
<reference evidence="2" key="1">
    <citation type="journal article" date="2022" name="Mol. Ecol. Resour.">
        <title>The genomes of chicory, endive, great burdock and yacon provide insights into Asteraceae palaeo-polyploidization history and plant inulin production.</title>
        <authorList>
            <person name="Fan W."/>
            <person name="Wang S."/>
            <person name="Wang H."/>
            <person name="Wang A."/>
            <person name="Jiang F."/>
            <person name="Liu H."/>
            <person name="Zhao H."/>
            <person name="Xu D."/>
            <person name="Zhang Y."/>
        </authorList>
    </citation>
    <scope>NUCLEOTIDE SEQUENCE [LARGE SCALE GENOMIC DNA]</scope>
    <source>
        <strain evidence="2">cv. Yunnan</strain>
    </source>
</reference>
<keyword evidence="2" id="KW-1185">Reference proteome</keyword>
<proteinExistence type="predicted"/>
<evidence type="ECO:0000313" key="2">
    <source>
        <dbReference type="Proteomes" id="UP001056120"/>
    </source>
</evidence>
<dbReference type="Proteomes" id="UP001056120">
    <property type="component" value="Linkage Group LG15"/>
</dbReference>
<gene>
    <name evidence="1" type="ORF">L1987_45796</name>
</gene>
<organism evidence="1 2">
    <name type="scientific">Smallanthus sonchifolius</name>
    <dbReference type="NCBI Taxonomy" id="185202"/>
    <lineage>
        <taxon>Eukaryota</taxon>
        <taxon>Viridiplantae</taxon>
        <taxon>Streptophyta</taxon>
        <taxon>Embryophyta</taxon>
        <taxon>Tracheophyta</taxon>
        <taxon>Spermatophyta</taxon>
        <taxon>Magnoliopsida</taxon>
        <taxon>eudicotyledons</taxon>
        <taxon>Gunneridae</taxon>
        <taxon>Pentapetalae</taxon>
        <taxon>asterids</taxon>
        <taxon>campanulids</taxon>
        <taxon>Asterales</taxon>
        <taxon>Asteraceae</taxon>
        <taxon>Asteroideae</taxon>
        <taxon>Heliantheae alliance</taxon>
        <taxon>Millerieae</taxon>
        <taxon>Smallanthus</taxon>
    </lineage>
</organism>
<name>A0ACB9FZ20_9ASTR</name>
<dbReference type="EMBL" id="CM042032">
    <property type="protein sequence ID" value="KAI3776036.1"/>
    <property type="molecule type" value="Genomic_DNA"/>
</dbReference>
<accession>A0ACB9FZ20</accession>
<evidence type="ECO:0000313" key="1">
    <source>
        <dbReference type="EMBL" id="KAI3776036.1"/>
    </source>
</evidence>